<keyword evidence="2" id="KW-1185">Reference proteome</keyword>
<evidence type="ECO:0000313" key="2">
    <source>
        <dbReference type="Proteomes" id="UP001153709"/>
    </source>
</evidence>
<protein>
    <submittedName>
        <fullName evidence="1">Uncharacterized protein</fullName>
    </submittedName>
</protein>
<organism evidence="1 2">
    <name type="scientific">Diabrotica balteata</name>
    <name type="common">Banded cucumber beetle</name>
    <dbReference type="NCBI Taxonomy" id="107213"/>
    <lineage>
        <taxon>Eukaryota</taxon>
        <taxon>Metazoa</taxon>
        <taxon>Ecdysozoa</taxon>
        <taxon>Arthropoda</taxon>
        <taxon>Hexapoda</taxon>
        <taxon>Insecta</taxon>
        <taxon>Pterygota</taxon>
        <taxon>Neoptera</taxon>
        <taxon>Endopterygota</taxon>
        <taxon>Coleoptera</taxon>
        <taxon>Polyphaga</taxon>
        <taxon>Cucujiformia</taxon>
        <taxon>Chrysomeloidea</taxon>
        <taxon>Chrysomelidae</taxon>
        <taxon>Galerucinae</taxon>
        <taxon>Diabroticina</taxon>
        <taxon>Diabroticites</taxon>
        <taxon>Diabrotica</taxon>
    </lineage>
</organism>
<dbReference type="PANTHER" id="PTHR47326:SF1">
    <property type="entry name" value="HTH PSQ-TYPE DOMAIN-CONTAINING PROTEIN"/>
    <property type="match status" value="1"/>
</dbReference>
<reference evidence="1" key="1">
    <citation type="submission" date="2022-01" db="EMBL/GenBank/DDBJ databases">
        <authorList>
            <person name="King R."/>
        </authorList>
    </citation>
    <scope>NUCLEOTIDE SEQUENCE</scope>
</reference>
<dbReference type="AlphaFoldDB" id="A0A9N9XAB2"/>
<dbReference type="OrthoDB" id="7699088at2759"/>
<dbReference type="InterPro" id="IPR036388">
    <property type="entry name" value="WH-like_DNA-bd_sf"/>
</dbReference>
<accession>A0A9N9XAB2</accession>
<dbReference type="Proteomes" id="UP001153709">
    <property type="component" value="Chromosome 3"/>
</dbReference>
<gene>
    <name evidence="1" type="ORF">DIABBA_LOCUS4859</name>
</gene>
<dbReference type="Gene3D" id="1.10.10.10">
    <property type="entry name" value="Winged helix-like DNA-binding domain superfamily/Winged helix DNA-binding domain"/>
    <property type="match status" value="1"/>
</dbReference>
<proteinExistence type="predicted"/>
<evidence type="ECO:0000313" key="1">
    <source>
        <dbReference type="EMBL" id="CAG9831252.1"/>
    </source>
</evidence>
<name>A0A9N9XAB2_DIABA</name>
<dbReference type="PANTHER" id="PTHR47326">
    <property type="entry name" value="TRANSPOSABLE ELEMENT TC3 TRANSPOSASE-LIKE PROTEIN"/>
    <property type="match status" value="1"/>
</dbReference>
<sequence>MDLSRGAIDDVSEALCRAHGGIRRCIDPCLSPQETGTFQLQVAGNSGRLIMDATDIDILEVIEEVPGTSTRVIAAQLNVPHVWVWRRLKDQLLKSYHLTTVQELLVEDYPKRIGFCDCNVVLIV</sequence>
<dbReference type="EMBL" id="OU898278">
    <property type="protein sequence ID" value="CAG9831252.1"/>
    <property type="molecule type" value="Genomic_DNA"/>
</dbReference>